<dbReference type="RefSeq" id="NP_045921.1">
    <property type="nucleotide sequence ID" value="NC_001865.1"/>
</dbReference>
<evidence type="ECO:0000313" key="2">
    <source>
        <dbReference type="EMBL" id="BAA57997.1"/>
    </source>
</evidence>
<geneLocation type="chloroplast" evidence="2"/>
<protein>
    <submittedName>
        <fullName evidence="2">Uncharacterized protein</fullName>
    </submittedName>
</protein>
<name>V9H185_CHLVU</name>
<keyword evidence="1" id="KW-1133">Transmembrane helix</keyword>
<feature type="transmembrane region" description="Helical" evidence="1">
    <location>
        <begin position="12"/>
        <end position="35"/>
    </location>
</feature>
<dbReference type="AlphaFoldDB" id="V9H185"/>
<keyword evidence="2" id="KW-0150">Chloroplast</keyword>
<evidence type="ECO:0000256" key="1">
    <source>
        <dbReference type="SAM" id="Phobius"/>
    </source>
</evidence>
<proteinExistence type="predicted"/>
<keyword evidence="1" id="KW-0472">Membrane</keyword>
<dbReference type="GeneID" id="1457480"/>
<organism evidence="2">
    <name type="scientific">Chlorella vulgaris</name>
    <name type="common">Green alga</name>
    <dbReference type="NCBI Taxonomy" id="3077"/>
    <lineage>
        <taxon>Eukaryota</taxon>
        <taxon>Viridiplantae</taxon>
        <taxon>Chlorophyta</taxon>
        <taxon>core chlorophytes</taxon>
        <taxon>Trebouxiophyceae</taxon>
        <taxon>Chlorellales</taxon>
        <taxon>Chlorellaceae</taxon>
        <taxon>Chlorella clade</taxon>
        <taxon>Chlorella</taxon>
    </lineage>
</organism>
<accession>V9H185</accession>
<dbReference type="EMBL" id="AB001684">
    <property type="protein sequence ID" value="BAA57997.1"/>
    <property type="molecule type" value="Genomic_DNA"/>
</dbReference>
<sequence>MTSKEKKGLKKIFFSNLSFLIPFFFFFFLLLFFFIKKRSKRIRSFFKEKLIESKNESRFKAVF</sequence>
<reference evidence="2" key="1">
    <citation type="journal article" date="1997" name="Proc. Natl. Acad. Sci. U.S.A.">
        <title>Complete nucleotide sequence of the chloroplast genome from the green alga Chlorella vulgaris: the existence of genes possibly involved in chloroplast division.</title>
        <authorList>
            <person name="Wakasugi T."/>
            <person name="Nagai T."/>
            <person name="Kapoor M."/>
            <person name="Sugita M."/>
            <person name="Ito M."/>
            <person name="Ito S."/>
            <person name="Tsudzuki J."/>
            <person name="Nakashima K."/>
            <person name="Tsudzuki T."/>
            <person name="Suzuki Y."/>
            <person name="Hamada A."/>
            <person name="Ohta T."/>
            <person name="Inamura A."/>
            <person name="Yoshinaga K."/>
            <person name="Sugiura M."/>
        </authorList>
    </citation>
    <scope>NUCLEOTIDE SEQUENCE</scope>
</reference>
<keyword evidence="2" id="KW-0934">Plastid</keyword>
<keyword evidence="1" id="KW-0812">Transmembrane</keyword>